<evidence type="ECO:0000256" key="7">
    <source>
        <dbReference type="SAM" id="Phobius"/>
    </source>
</evidence>
<evidence type="ECO:0000256" key="2">
    <source>
        <dbReference type="ARBA" id="ARBA00022475"/>
    </source>
</evidence>
<gene>
    <name evidence="9" type="ORF">P0Y48_08285</name>
</gene>
<evidence type="ECO:0000259" key="8">
    <source>
        <dbReference type="SMART" id="SM00014"/>
    </source>
</evidence>
<evidence type="ECO:0000256" key="4">
    <source>
        <dbReference type="ARBA" id="ARBA00022801"/>
    </source>
</evidence>
<feature type="transmembrane region" description="Helical" evidence="7">
    <location>
        <begin position="93"/>
        <end position="113"/>
    </location>
</feature>
<dbReference type="Proteomes" id="UP001213972">
    <property type="component" value="Chromosome"/>
</dbReference>
<feature type="transmembrane region" description="Helical" evidence="7">
    <location>
        <begin position="176"/>
        <end position="200"/>
    </location>
</feature>
<feature type="domain" description="Phosphatidic acid phosphatase type 2/haloperoxidase" evidence="8">
    <location>
        <begin position="91"/>
        <end position="195"/>
    </location>
</feature>
<feature type="transmembrane region" description="Helical" evidence="7">
    <location>
        <begin position="138"/>
        <end position="164"/>
    </location>
</feature>
<dbReference type="GO" id="GO:0005886">
    <property type="term" value="C:plasma membrane"/>
    <property type="evidence" value="ECO:0007669"/>
    <property type="project" value="UniProtKB-SubCell"/>
</dbReference>
<keyword evidence="5 7" id="KW-1133">Transmembrane helix</keyword>
<evidence type="ECO:0000256" key="1">
    <source>
        <dbReference type="ARBA" id="ARBA00004651"/>
    </source>
</evidence>
<name>A0AAJ5VZ02_9MICO</name>
<dbReference type="SMART" id="SM00014">
    <property type="entry name" value="acidPPc"/>
    <property type="match status" value="1"/>
</dbReference>
<proteinExistence type="predicted"/>
<dbReference type="InterPro" id="IPR036938">
    <property type="entry name" value="PAP2/HPO_sf"/>
</dbReference>
<dbReference type="Gene3D" id="1.20.144.10">
    <property type="entry name" value="Phosphatidic acid phosphatase type 2/haloperoxidase"/>
    <property type="match status" value="1"/>
</dbReference>
<dbReference type="InterPro" id="IPR000326">
    <property type="entry name" value="PAP2/HPO"/>
</dbReference>
<protein>
    <submittedName>
        <fullName evidence="9">Phosphatase PAP2 family protein</fullName>
    </submittedName>
</protein>
<keyword evidence="4" id="KW-0378">Hydrolase</keyword>
<evidence type="ECO:0000313" key="10">
    <source>
        <dbReference type="Proteomes" id="UP001213972"/>
    </source>
</evidence>
<evidence type="ECO:0000313" key="9">
    <source>
        <dbReference type="EMBL" id="WEK12475.1"/>
    </source>
</evidence>
<reference evidence="9" key="1">
    <citation type="submission" date="2023-03" db="EMBL/GenBank/DDBJ databases">
        <title>Andean soil-derived lignocellulolytic bacterial consortium as a source of novel taxa and putative plastic-active enzymes.</title>
        <authorList>
            <person name="Diaz-Garcia L."/>
            <person name="Chuvochina M."/>
            <person name="Feuerriegel G."/>
            <person name="Bunk B."/>
            <person name="Sproer C."/>
            <person name="Streit W.R."/>
            <person name="Rodriguez L.M."/>
            <person name="Overmann J."/>
            <person name="Jimenez D.J."/>
        </authorList>
    </citation>
    <scope>NUCLEOTIDE SEQUENCE</scope>
    <source>
        <strain evidence="9">MAG 4610</strain>
    </source>
</reference>
<accession>A0AAJ5VZ02</accession>
<keyword evidence="6 7" id="KW-0472">Membrane</keyword>
<organism evidence="9 10">
    <name type="scientific">Candidatus Microbacterium phytovorans</name>
    <dbReference type="NCBI Taxonomy" id="3121374"/>
    <lineage>
        <taxon>Bacteria</taxon>
        <taxon>Bacillati</taxon>
        <taxon>Actinomycetota</taxon>
        <taxon>Actinomycetes</taxon>
        <taxon>Micrococcales</taxon>
        <taxon>Microbacteriaceae</taxon>
        <taxon>Microbacterium</taxon>
    </lineage>
</organism>
<dbReference type="GO" id="GO:0016787">
    <property type="term" value="F:hydrolase activity"/>
    <property type="evidence" value="ECO:0007669"/>
    <property type="project" value="UniProtKB-KW"/>
</dbReference>
<dbReference type="Pfam" id="PF01569">
    <property type="entry name" value="PAP2"/>
    <property type="match status" value="1"/>
</dbReference>
<evidence type="ECO:0000256" key="3">
    <source>
        <dbReference type="ARBA" id="ARBA00022692"/>
    </source>
</evidence>
<keyword evidence="2" id="KW-1003">Cell membrane</keyword>
<dbReference type="PANTHER" id="PTHR14969">
    <property type="entry name" value="SPHINGOSINE-1-PHOSPHATE PHOSPHOHYDROLASE"/>
    <property type="match status" value="1"/>
</dbReference>
<dbReference type="SUPFAM" id="SSF48317">
    <property type="entry name" value="Acid phosphatase/Vanadium-dependent haloperoxidase"/>
    <property type="match status" value="1"/>
</dbReference>
<dbReference type="EMBL" id="CP119321">
    <property type="protein sequence ID" value="WEK12475.1"/>
    <property type="molecule type" value="Genomic_DNA"/>
</dbReference>
<evidence type="ECO:0000256" key="5">
    <source>
        <dbReference type="ARBA" id="ARBA00022989"/>
    </source>
</evidence>
<dbReference type="AlphaFoldDB" id="A0AAJ5VZ02"/>
<keyword evidence="3 7" id="KW-0812">Transmembrane</keyword>
<sequence>MRVTDVEITWGLQRLVIGLVLATAAVVLGIAVALETDIDIDLWWNTTVGSILPAFTELSYLLDFLGGGWFATYVVPLGGCLALVAARRWRSGLYFLTASAVSAAIVQLLKAIFGRLRPEDILVISDHGSFPSGHTANAATIAVAAAIIFPRWWVALIGAAWALVMAFSRTQVHAHWLSDTLGGVLIGTGAALIVAAAFTLPLARERSLG</sequence>
<dbReference type="PANTHER" id="PTHR14969:SF62">
    <property type="entry name" value="DECAPRENYLPHOSPHORYL-5-PHOSPHORIBOSE PHOSPHATASE RV3807C-RELATED"/>
    <property type="match status" value="1"/>
</dbReference>
<feature type="transmembrane region" description="Helical" evidence="7">
    <location>
        <begin position="12"/>
        <end position="34"/>
    </location>
</feature>
<comment type="subcellular location">
    <subcellularLocation>
        <location evidence="1">Cell membrane</location>
        <topology evidence="1">Multi-pass membrane protein</topology>
    </subcellularLocation>
</comment>
<feature type="transmembrane region" description="Helical" evidence="7">
    <location>
        <begin position="67"/>
        <end position="86"/>
    </location>
</feature>
<evidence type="ECO:0000256" key="6">
    <source>
        <dbReference type="ARBA" id="ARBA00023136"/>
    </source>
</evidence>